<dbReference type="RefSeq" id="WP_301228270.1">
    <property type="nucleotide sequence ID" value="NZ_JAROCG010000001.1"/>
</dbReference>
<organism evidence="2 3">
    <name type="scientific">Arthrobacter burdickii</name>
    <dbReference type="NCBI Taxonomy" id="3035920"/>
    <lineage>
        <taxon>Bacteria</taxon>
        <taxon>Bacillati</taxon>
        <taxon>Actinomycetota</taxon>
        <taxon>Actinomycetes</taxon>
        <taxon>Micrococcales</taxon>
        <taxon>Micrococcaceae</taxon>
        <taxon>Arthrobacter</taxon>
    </lineage>
</organism>
<accession>A0ABT8K434</accession>
<evidence type="ECO:0000313" key="3">
    <source>
        <dbReference type="Proteomes" id="UP001174209"/>
    </source>
</evidence>
<protein>
    <submittedName>
        <fullName evidence="2">HGGxSTG domain-containing protein</fullName>
    </submittedName>
</protein>
<name>A0ABT8K434_9MICC</name>
<feature type="compositionally biased region" description="Basic and acidic residues" evidence="1">
    <location>
        <begin position="1"/>
        <end position="13"/>
    </location>
</feature>
<evidence type="ECO:0000256" key="1">
    <source>
        <dbReference type="SAM" id="MobiDB-lite"/>
    </source>
</evidence>
<proteinExistence type="predicted"/>
<comment type="caution">
    <text evidence="2">The sequence shown here is derived from an EMBL/GenBank/DDBJ whole genome shotgun (WGS) entry which is preliminary data.</text>
</comment>
<dbReference type="InterPro" id="IPR047675">
    <property type="entry name" value="Putative_zinc-bd"/>
</dbReference>
<dbReference type="Proteomes" id="UP001174209">
    <property type="component" value="Unassembled WGS sequence"/>
</dbReference>
<reference evidence="2" key="1">
    <citation type="submission" date="2023-06" db="EMBL/GenBank/DDBJ databases">
        <title>MT1 and MT2 Draft Genomes of Novel Species.</title>
        <authorList>
            <person name="Venkateswaran K."/>
        </authorList>
    </citation>
    <scope>NUCLEOTIDE SEQUENCE</scope>
    <source>
        <strain evidence="2">IIF3SC-B10</strain>
    </source>
</reference>
<feature type="compositionally biased region" description="Basic residues" evidence="1">
    <location>
        <begin position="22"/>
        <end position="31"/>
    </location>
</feature>
<gene>
    <name evidence="2" type="ORF">P5G52_13795</name>
</gene>
<dbReference type="EMBL" id="JAROCG010000001">
    <property type="protein sequence ID" value="MDN4611937.1"/>
    <property type="molecule type" value="Genomic_DNA"/>
</dbReference>
<keyword evidence="3" id="KW-1185">Reference proteome</keyword>
<dbReference type="NCBIfam" id="NF041373">
    <property type="entry name" value="HGG_STG"/>
    <property type="match status" value="1"/>
</dbReference>
<feature type="region of interest" description="Disordered" evidence="1">
    <location>
        <begin position="1"/>
        <end position="39"/>
    </location>
</feature>
<sequence>MKTECGAKKRDGESCGAPPMKGQKRCARHGGKSPQAQKAAAKRVAEQEAKDTMEKAIVTLGLPQDIDPAKALLDEISRTYGTVLWLQGKVRELEPDQLVWGQVETQQGIGPQGPVDTTMERAEFNAWYQLYLGERKHLVAVTTAALKAGIEERRVRLAEQQGDLVAQAIRSILDALNLSSEQWELVPTVVPTALRSLGELAP</sequence>
<evidence type="ECO:0000313" key="2">
    <source>
        <dbReference type="EMBL" id="MDN4611937.1"/>
    </source>
</evidence>